<sequence>MVKSHIHVPYDKIYDYIDIITRERFNLEIYFNSQTLDNISKKDIEKLKKAFFNETSLSFHAPFMDLSPGAIDSRVREVTIERFNQIFDIATLLNPKSIVFHSGYEKWKYAFKVDIWLEASLKTWERILPRAEQLKIKIAIENIFEEEPESLRMLVEKISSPYFGICFDTGHFNLFSKKSIEEWMFCLNDYIVEIHLHDNNKNFDEHLAIGSGCFDFEKFFDLFKNKNCIYTIEAHSPENVFKSLKMLDKLIK</sequence>
<evidence type="ECO:0000313" key="3">
    <source>
        <dbReference type="Proteomes" id="UP001144297"/>
    </source>
</evidence>
<keyword evidence="2" id="KW-0378">Hydrolase</keyword>
<dbReference type="InterPro" id="IPR013022">
    <property type="entry name" value="Xyl_isomerase-like_TIM-brl"/>
</dbReference>
<dbReference type="GO" id="GO:0004519">
    <property type="term" value="F:endonuclease activity"/>
    <property type="evidence" value="ECO:0007669"/>
    <property type="project" value="UniProtKB-KW"/>
</dbReference>
<keyword evidence="3" id="KW-1185">Reference proteome</keyword>
<name>A0A9W6GDM1_9BACT</name>
<protein>
    <submittedName>
        <fullName evidence="2">AP endonuclease</fullName>
    </submittedName>
</protein>
<gene>
    <name evidence="2" type="ORF">TISLANDTSLP1_10110</name>
</gene>
<dbReference type="FunFam" id="3.20.20.150:FF:000039">
    <property type="entry name" value="AP endonuclease, family 2"/>
    <property type="match status" value="1"/>
</dbReference>
<dbReference type="SUPFAM" id="SSF51658">
    <property type="entry name" value="Xylose isomerase-like"/>
    <property type="match status" value="1"/>
</dbReference>
<dbReference type="EMBL" id="BSDX01000001">
    <property type="protein sequence ID" value="GLI53318.1"/>
    <property type="molecule type" value="Genomic_DNA"/>
</dbReference>
<feature type="domain" description="Xylose isomerase-like TIM barrel" evidence="1">
    <location>
        <begin position="33"/>
        <end position="249"/>
    </location>
</feature>
<accession>A0A9W6GDM1</accession>
<keyword evidence="2" id="KW-0255">Endonuclease</keyword>
<dbReference type="Proteomes" id="UP001144297">
    <property type="component" value="Unassembled WGS sequence"/>
</dbReference>
<dbReference type="InterPro" id="IPR036237">
    <property type="entry name" value="Xyl_isomerase-like_sf"/>
</dbReference>
<dbReference type="Gene3D" id="3.20.20.150">
    <property type="entry name" value="Divalent-metal-dependent TIM barrel enzymes"/>
    <property type="match status" value="1"/>
</dbReference>
<dbReference type="PANTHER" id="PTHR12110">
    <property type="entry name" value="HYDROXYPYRUVATE ISOMERASE"/>
    <property type="match status" value="1"/>
</dbReference>
<reference evidence="2" key="1">
    <citation type="submission" date="2022-12" db="EMBL/GenBank/DDBJ databases">
        <title>Reference genome sequencing for broad-spectrum identification of bacterial and archaeal isolates by mass spectrometry.</title>
        <authorList>
            <person name="Sekiguchi Y."/>
            <person name="Tourlousse D.M."/>
        </authorList>
    </citation>
    <scope>NUCLEOTIDE SEQUENCE</scope>
    <source>
        <strain evidence="2">TSL-P1</strain>
    </source>
</reference>
<keyword evidence="2" id="KW-0540">Nuclease</keyword>
<organism evidence="2 3">
    <name type="scientific">Thermodesulfovibrio yellowstonii</name>
    <dbReference type="NCBI Taxonomy" id="28262"/>
    <lineage>
        <taxon>Bacteria</taxon>
        <taxon>Pseudomonadati</taxon>
        <taxon>Nitrospirota</taxon>
        <taxon>Thermodesulfovibrionia</taxon>
        <taxon>Thermodesulfovibrionales</taxon>
        <taxon>Thermodesulfovibrionaceae</taxon>
        <taxon>Thermodesulfovibrio</taxon>
    </lineage>
</organism>
<comment type="caution">
    <text evidence="2">The sequence shown here is derived from an EMBL/GenBank/DDBJ whole genome shotgun (WGS) entry which is preliminary data.</text>
</comment>
<dbReference type="Pfam" id="PF01261">
    <property type="entry name" value="AP_endonuc_2"/>
    <property type="match status" value="1"/>
</dbReference>
<evidence type="ECO:0000313" key="2">
    <source>
        <dbReference type="EMBL" id="GLI53318.1"/>
    </source>
</evidence>
<dbReference type="InterPro" id="IPR050312">
    <property type="entry name" value="IolE/XylAMocC-like"/>
</dbReference>
<dbReference type="PANTHER" id="PTHR12110:SF21">
    <property type="entry name" value="XYLOSE ISOMERASE-LIKE TIM BARREL DOMAIN-CONTAINING PROTEIN"/>
    <property type="match status" value="1"/>
</dbReference>
<proteinExistence type="predicted"/>
<dbReference type="AlphaFoldDB" id="A0A9W6GDM1"/>
<evidence type="ECO:0000259" key="1">
    <source>
        <dbReference type="Pfam" id="PF01261"/>
    </source>
</evidence>